<feature type="domain" description="HTH tetR-type" evidence="5">
    <location>
        <begin position="4"/>
        <end position="64"/>
    </location>
</feature>
<dbReference type="AlphaFoldDB" id="A0A7W8A9N9"/>
<dbReference type="Gene3D" id="1.10.357.10">
    <property type="entry name" value="Tetracycline Repressor, domain 2"/>
    <property type="match status" value="1"/>
</dbReference>
<dbReference type="PRINTS" id="PR00455">
    <property type="entry name" value="HTHTETR"/>
</dbReference>
<gene>
    <name evidence="6" type="ORF">HNR40_007712</name>
</gene>
<evidence type="ECO:0000256" key="1">
    <source>
        <dbReference type="ARBA" id="ARBA00023015"/>
    </source>
</evidence>
<dbReference type="InterPro" id="IPR050109">
    <property type="entry name" value="HTH-type_TetR-like_transc_reg"/>
</dbReference>
<keyword evidence="3" id="KW-0804">Transcription</keyword>
<dbReference type="GO" id="GO:0003700">
    <property type="term" value="F:DNA-binding transcription factor activity"/>
    <property type="evidence" value="ECO:0007669"/>
    <property type="project" value="TreeGrafter"/>
</dbReference>
<evidence type="ECO:0000256" key="3">
    <source>
        <dbReference type="ARBA" id="ARBA00023163"/>
    </source>
</evidence>
<dbReference type="PROSITE" id="PS50977">
    <property type="entry name" value="HTH_TETR_2"/>
    <property type="match status" value="1"/>
</dbReference>
<evidence type="ECO:0000256" key="2">
    <source>
        <dbReference type="ARBA" id="ARBA00023125"/>
    </source>
</evidence>
<dbReference type="Pfam" id="PF00440">
    <property type="entry name" value="TetR_N"/>
    <property type="match status" value="1"/>
</dbReference>
<evidence type="ECO:0000259" key="5">
    <source>
        <dbReference type="PROSITE" id="PS50977"/>
    </source>
</evidence>
<evidence type="ECO:0000313" key="6">
    <source>
        <dbReference type="EMBL" id="MBB5082217.1"/>
    </source>
</evidence>
<comment type="caution">
    <text evidence="6">The sequence shown here is derived from an EMBL/GenBank/DDBJ whole genome shotgun (WGS) entry which is preliminary data.</text>
</comment>
<evidence type="ECO:0000313" key="7">
    <source>
        <dbReference type="Proteomes" id="UP000568380"/>
    </source>
</evidence>
<evidence type="ECO:0000256" key="4">
    <source>
        <dbReference type="PROSITE-ProRule" id="PRU00335"/>
    </source>
</evidence>
<dbReference type="InterPro" id="IPR036271">
    <property type="entry name" value="Tet_transcr_reg_TetR-rel_C_sf"/>
</dbReference>
<dbReference type="SUPFAM" id="SSF46689">
    <property type="entry name" value="Homeodomain-like"/>
    <property type="match status" value="1"/>
</dbReference>
<dbReference type="SUPFAM" id="SSF48498">
    <property type="entry name" value="Tetracyclin repressor-like, C-terminal domain"/>
    <property type="match status" value="1"/>
</dbReference>
<dbReference type="Proteomes" id="UP000568380">
    <property type="component" value="Unassembled WGS sequence"/>
</dbReference>
<feature type="DNA-binding region" description="H-T-H motif" evidence="4">
    <location>
        <begin position="27"/>
        <end position="46"/>
    </location>
</feature>
<dbReference type="PANTHER" id="PTHR30055">
    <property type="entry name" value="HTH-TYPE TRANSCRIPTIONAL REGULATOR RUTR"/>
    <property type="match status" value="1"/>
</dbReference>
<dbReference type="EMBL" id="JACHIN010000012">
    <property type="protein sequence ID" value="MBB5082217.1"/>
    <property type="molecule type" value="Genomic_DNA"/>
</dbReference>
<sequence length="219" mass="23813">MMGKLSAEAIVERALEIGDDEGLDTVTIRRLATDLGVTPMALYWHFKNKEQLLIGMADHLIAGFQVGPGDGRPWLDQLRDLVEGLVRTLRKHPCAKNVLEQIDQTEVPRFLAVWDLALGLAREGGFGVEESCLITKYILQSAIAIADAPVHFRAGCTPEQASEMLRVKRVGLESLPADRYPNLVGMAAPMVGDLDPGFYDSFGVELILSGIAALAGSRT</sequence>
<accession>A0A7W8A9N9</accession>
<dbReference type="GO" id="GO:0000976">
    <property type="term" value="F:transcription cis-regulatory region binding"/>
    <property type="evidence" value="ECO:0007669"/>
    <property type="project" value="TreeGrafter"/>
</dbReference>
<keyword evidence="1" id="KW-0805">Transcription regulation</keyword>
<keyword evidence="2 4" id="KW-0238">DNA-binding</keyword>
<protein>
    <submittedName>
        <fullName evidence="6">AcrR family transcriptional regulator</fullName>
    </submittedName>
</protein>
<organism evidence="6 7">
    <name type="scientific">Nonomuraea endophytica</name>
    <dbReference type="NCBI Taxonomy" id="714136"/>
    <lineage>
        <taxon>Bacteria</taxon>
        <taxon>Bacillati</taxon>
        <taxon>Actinomycetota</taxon>
        <taxon>Actinomycetes</taxon>
        <taxon>Streptosporangiales</taxon>
        <taxon>Streptosporangiaceae</taxon>
        <taxon>Nonomuraea</taxon>
    </lineage>
</organism>
<keyword evidence="7" id="KW-1185">Reference proteome</keyword>
<dbReference type="PANTHER" id="PTHR30055:SF151">
    <property type="entry name" value="TRANSCRIPTIONAL REGULATORY PROTEIN"/>
    <property type="match status" value="1"/>
</dbReference>
<proteinExistence type="predicted"/>
<dbReference type="InterPro" id="IPR001647">
    <property type="entry name" value="HTH_TetR"/>
</dbReference>
<dbReference type="InterPro" id="IPR009057">
    <property type="entry name" value="Homeodomain-like_sf"/>
</dbReference>
<name>A0A7W8A9N9_9ACTN</name>
<reference evidence="6 7" key="1">
    <citation type="submission" date="2020-08" db="EMBL/GenBank/DDBJ databases">
        <title>Genomic Encyclopedia of Type Strains, Phase IV (KMG-IV): sequencing the most valuable type-strain genomes for metagenomic binning, comparative biology and taxonomic classification.</title>
        <authorList>
            <person name="Goeker M."/>
        </authorList>
    </citation>
    <scope>NUCLEOTIDE SEQUENCE [LARGE SCALE GENOMIC DNA]</scope>
    <source>
        <strain evidence="6 7">DSM 45385</strain>
    </source>
</reference>